<name>X1LGF4_9ZZZZ</name>
<gene>
    <name evidence="3" type="ORF">S03H2_71679</name>
</gene>
<feature type="region of interest" description="Disordered" evidence="1">
    <location>
        <begin position="66"/>
        <end position="86"/>
    </location>
</feature>
<sequence>KMIKKLAYREGIGDLLADGMAEAAKKIGRNSEYYLIQVKGQPSIEPFRIPKGWALAVSTSPVAGRHLRGATMGSNRYGPRPRPGDF</sequence>
<dbReference type="Pfam" id="PF01314">
    <property type="entry name" value="AFOR_C"/>
    <property type="match status" value="1"/>
</dbReference>
<evidence type="ECO:0000313" key="3">
    <source>
        <dbReference type="EMBL" id="GAH93218.1"/>
    </source>
</evidence>
<dbReference type="Gene3D" id="1.10.599.10">
    <property type="entry name" value="Aldehyde Ferredoxin Oxidoreductase Protein, subunit A, domain 3"/>
    <property type="match status" value="1"/>
</dbReference>
<accession>X1LGF4</accession>
<dbReference type="GO" id="GO:0016625">
    <property type="term" value="F:oxidoreductase activity, acting on the aldehyde or oxo group of donors, iron-sulfur protein as acceptor"/>
    <property type="evidence" value="ECO:0007669"/>
    <property type="project" value="InterPro"/>
</dbReference>
<dbReference type="Gene3D" id="1.10.569.10">
    <property type="entry name" value="Aldehyde Ferredoxin Oxidoreductase Protein, subunit A, domain 2"/>
    <property type="match status" value="1"/>
</dbReference>
<dbReference type="InterPro" id="IPR001203">
    <property type="entry name" value="OxRdtase_Ald_Fedxn_C"/>
</dbReference>
<dbReference type="InterPro" id="IPR013985">
    <property type="entry name" value="Ald_Fedxn_OxRdtase_dom3"/>
</dbReference>
<comment type="caution">
    <text evidence="3">The sequence shown here is derived from an EMBL/GenBank/DDBJ whole genome shotgun (WGS) entry which is preliminary data.</text>
</comment>
<organism evidence="3">
    <name type="scientific">marine sediment metagenome</name>
    <dbReference type="NCBI Taxonomy" id="412755"/>
    <lineage>
        <taxon>unclassified sequences</taxon>
        <taxon>metagenomes</taxon>
        <taxon>ecological metagenomes</taxon>
    </lineage>
</organism>
<feature type="domain" description="Aldehyde ferredoxin oxidoreductase C-terminal" evidence="2">
    <location>
        <begin position="1"/>
        <end position="73"/>
    </location>
</feature>
<proteinExistence type="predicted"/>
<evidence type="ECO:0000259" key="2">
    <source>
        <dbReference type="Pfam" id="PF01314"/>
    </source>
</evidence>
<dbReference type="EMBL" id="BARU01048087">
    <property type="protein sequence ID" value="GAH93218.1"/>
    <property type="molecule type" value="Genomic_DNA"/>
</dbReference>
<dbReference type="InterPro" id="IPR036021">
    <property type="entry name" value="Tungsten_al_ferr_oxy-like_C"/>
</dbReference>
<dbReference type="SUPFAM" id="SSF48310">
    <property type="entry name" value="Aldehyde ferredoxin oxidoreductase, C-terminal domains"/>
    <property type="match status" value="1"/>
</dbReference>
<dbReference type="AlphaFoldDB" id="X1LGF4"/>
<dbReference type="InterPro" id="IPR013984">
    <property type="entry name" value="Ald_Fedxn_OxRdtase_dom2"/>
</dbReference>
<dbReference type="GO" id="GO:0051536">
    <property type="term" value="F:iron-sulfur cluster binding"/>
    <property type="evidence" value="ECO:0007669"/>
    <property type="project" value="InterPro"/>
</dbReference>
<reference evidence="3" key="1">
    <citation type="journal article" date="2014" name="Front. Microbiol.">
        <title>High frequency of phylogenetically diverse reductive dehalogenase-homologous genes in deep subseafloor sedimentary metagenomes.</title>
        <authorList>
            <person name="Kawai M."/>
            <person name="Futagami T."/>
            <person name="Toyoda A."/>
            <person name="Takaki Y."/>
            <person name="Nishi S."/>
            <person name="Hori S."/>
            <person name="Arai W."/>
            <person name="Tsubouchi T."/>
            <person name="Morono Y."/>
            <person name="Uchiyama I."/>
            <person name="Ito T."/>
            <person name="Fujiyama A."/>
            <person name="Inagaki F."/>
            <person name="Takami H."/>
        </authorList>
    </citation>
    <scope>NUCLEOTIDE SEQUENCE</scope>
    <source>
        <strain evidence="3">Expedition CK06-06</strain>
    </source>
</reference>
<dbReference type="GO" id="GO:0009055">
    <property type="term" value="F:electron transfer activity"/>
    <property type="evidence" value="ECO:0007669"/>
    <property type="project" value="InterPro"/>
</dbReference>
<protein>
    <recommendedName>
        <fullName evidence="2">Aldehyde ferredoxin oxidoreductase C-terminal domain-containing protein</fullName>
    </recommendedName>
</protein>
<evidence type="ECO:0000256" key="1">
    <source>
        <dbReference type="SAM" id="MobiDB-lite"/>
    </source>
</evidence>
<feature type="non-terminal residue" evidence="3">
    <location>
        <position position="86"/>
    </location>
</feature>
<feature type="non-terminal residue" evidence="3">
    <location>
        <position position="1"/>
    </location>
</feature>